<proteinExistence type="predicted"/>
<dbReference type="Pfam" id="PF06078">
    <property type="entry name" value="DUF937"/>
    <property type="match status" value="1"/>
</dbReference>
<reference evidence="2 3" key="1">
    <citation type="journal article" date="2023" name="Environ Microbiome">
        <title>A coral-associated actinobacterium mitigates coral bleaching under heat stress.</title>
        <authorList>
            <person name="Li J."/>
            <person name="Zou Y."/>
            <person name="Li Q."/>
            <person name="Zhang J."/>
            <person name="Bourne D.G."/>
            <person name="Lyu Y."/>
            <person name="Liu C."/>
            <person name="Zhang S."/>
        </authorList>
    </citation>
    <scope>NUCLEOTIDE SEQUENCE [LARGE SCALE GENOMIC DNA]</scope>
    <source>
        <strain evidence="2 3">SCSIO 13291</strain>
    </source>
</reference>
<dbReference type="RefSeq" id="WP_342371922.1">
    <property type="nucleotide sequence ID" value="NZ_CP115965.1"/>
</dbReference>
<protein>
    <submittedName>
        <fullName evidence="2">DUF937 domain-containing protein</fullName>
    </submittedName>
</protein>
<evidence type="ECO:0000313" key="3">
    <source>
        <dbReference type="Proteomes" id="UP001434337"/>
    </source>
</evidence>
<dbReference type="InterPro" id="IPR009282">
    <property type="entry name" value="DUF937"/>
</dbReference>
<feature type="region of interest" description="Disordered" evidence="1">
    <location>
        <begin position="181"/>
        <end position="266"/>
    </location>
</feature>
<evidence type="ECO:0000256" key="1">
    <source>
        <dbReference type="SAM" id="MobiDB-lite"/>
    </source>
</evidence>
<accession>A0ABZ3C745</accession>
<feature type="compositionally biased region" description="Low complexity" evidence="1">
    <location>
        <begin position="193"/>
        <end position="203"/>
    </location>
</feature>
<organism evidence="2 3">
    <name type="scientific">Propioniciclava soli</name>
    <dbReference type="NCBI Taxonomy" id="2775081"/>
    <lineage>
        <taxon>Bacteria</taxon>
        <taxon>Bacillati</taxon>
        <taxon>Actinomycetota</taxon>
        <taxon>Actinomycetes</taxon>
        <taxon>Propionibacteriales</taxon>
        <taxon>Propionibacteriaceae</taxon>
        <taxon>Propioniciclava</taxon>
    </lineage>
</organism>
<dbReference type="EMBL" id="CP115965">
    <property type="protein sequence ID" value="WZW97565.1"/>
    <property type="molecule type" value="Genomic_DNA"/>
</dbReference>
<name>A0ABZ3C745_9ACTN</name>
<evidence type="ECO:0000313" key="2">
    <source>
        <dbReference type="EMBL" id="WZW97565.1"/>
    </source>
</evidence>
<feature type="compositionally biased region" description="Gly residues" evidence="1">
    <location>
        <begin position="204"/>
        <end position="213"/>
    </location>
</feature>
<feature type="compositionally biased region" description="Gly residues" evidence="1">
    <location>
        <begin position="181"/>
        <end position="192"/>
    </location>
</feature>
<dbReference type="Proteomes" id="UP001434337">
    <property type="component" value="Chromosome"/>
</dbReference>
<gene>
    <name evidence="2" type="ORF">PCC79_11710</name>
</gene>
<keyword evidence="3" id="KW-1185">Reference proteome</keyword>
<sequence length="266" mass="25836">MAAVDDIKANLDLDQVAQYLGTDRAEADRVVDQALASLVGQLDHNVADADGAVGLTRALDRHADSPAFSDRIDLAGIDTGDGAKIVDHVYAPDQIQALGGGQGGSLVQRLLPILAPIVLSYLAKRLGGALGGGGGLGGALGGGTGTSRGGLGGILEDLLGGAAAQQSGRAEAPASGGGIGDILGDLLGGGRQQGTPGATPQTSGGAGGGGVGTGPFTSQTPPPTDLTLEPGTASSPAGSVAPQGTAVNRTDNPLGGILSDLLFGRR</sequence>